<dbReference type="Proteomes" id="UP001500653">
    <property type="component" value="Unassembled WGS sequence"/>
</dbReference>
<reference evidence="1 2" key="1">
    <citation type="journal article" date="2019" name="Int. J. Syst. Evol. Microbiol.">
        <title>The Global Catalogue of Microorganisms (GCM) 10K type strain sequencing project: providing services to taxonomists for standard genome sequencing and annotation.</title>
        <authorList>
            <consortium name="The Broad Institute Genomics Platform"/>
            <consortium name="The Broad Institute Genome Sequencing Center for Infectious Disease"/>
            <person name="Wu L."/>
            <person name="Ma J."/>
        </authorList>
    </citation>
    <scope>NUCLEOTIDE SEQUENCE [LARGE SCALE GENOMIC DNA]</scope>
    <source>
        <strain evidence="1 2">JCM 13023</strain>
    </source>
</reference>
<dbReference type="RefSeq" id="WP_253863843.1">
    <property type="nucleotide sequence ID" value="NZ_BAAALN010000005.1"/>
</dbReference>
<proteinExistence type="predicted"/>
<sequence>MLTRAADHLDSDRYEQLVRFVFLLLDGSAADGSAPEDRLARAYRITGKAVRRRAKRSAATSAGADGPYHLARRRVLRHILRHEPEETGQVIRFLQPYIVALPHQALQDAAVSAMCQPVFGDLHVWNGDYNAAYGIDTSSLINEEVW</sequence>
<dbReference type="EMBL" id="BAAALN010000005">
    <property type="protein sequence ID" value="GAA1231865.1"/>
    <property type="molecule type" value="Genomic_DNA"/>
</dbReference>
<comment type="caution">
    <text evidence="1">The sequence shown here is derived from an EMBL/GenBank/DDBJ whole genome shotgun (WGS) entry which is preliminary data.</text>
</comment>
<evidence type="ECO:0000313" key="2">
    <source>
        <dbReference type="Proteomes" id="UP001500653"/>
    </source>
</evidence>
<gene>
    <name evidence="1" type="ORF">GCM10009676_13670</name>
</gene>
<protein>
    <submittedName>
        <fullName evidence="1">Uncharacterized protein</fullName>
    </submittedName>
</protein>
<organism evidence="1 2">
    <name type="scientific">Prauserella halophila</name>
    <dbReference type="NCBI Taxonomy" id="185641"/>
    <lineage>
        <taxon>Bacteria</taxon>
        <taxon>Bacillati</taxon>
        <taxon>Actinomycetota</taxon>
        <taxon>Actinomycetes</taxon>
        <taxon>Pseudonocardiales</taxon>
        <taxon>Pseudonocardiaceae</taxon>
        <taxon>Prauserella</taxon>
    </lineage>
</organism>
<evidence type="ECO:0000313" key="1">
    <source>
        <dbReference type="EMBL" id="GAA1231865.1"/>
    </source>
</evidence>
<keyword evidence="2" id="KW-1185">Reference proteome</keyword>
<name>A0ABN1W633_9PSEU</name>
<accession>A0ABN1W633</accession>